<evidence type="ECO:0000313" key="1">
    <source>
        <dbReference type="EMBL" id="KAK0714770.1"/>
    </source>
</evidence>
<proteinExistence type="predicted"/>
<sequence length="291" mass="32641">MALQRVARQPGIHFFSLSTTEDGVDLSADAIPAVTGLRILLPPRPRRPNDPLWWTRDEATSPFAPGHTGWFDRFNPSTYSARELLRRASESAVARALGVSGPADVGPGRLVVDLAADLICLQIPNRTTHMQSLGFAASATKLKYMEDAFPALREARHVAFEYRPRTESIDGPGDWEQDWMFGHDFTGEGYCYLRHHFPKMGLLYCIDYAIKLKVGRTPSPRAARFCGAVDDFVEVVQGDDVWEKALDMNLNEVTDYDLRGAMHELHCEHSLFDRSWSEARVKILARVPPSA</sequence>
<comment type="caution">
    <text evidence="1">The sequence shown here is derived from an EMBL/GenBank/DDBJ whole genome shotgun (WGS) entry which is preliminary data.</text>
</comment>
<gene>
    <name evidence="1" type="ORF">B0H67DRAFT_644601</name>
</gene>
<protein>
    <submittedName>
        <fullName evidence="1">Uncharacterized protein</fullName>
    </submittedName>
</protein>
<dbReference type="AlphaFoldDB" id="A0AA40DTC3"/>
<reference evidence="1" key="1">
    <citation type="submission" date="2023-06" db="EMBL/GenBank/DDBJ databases">
        <title>Genome-scale phylogeny and comparative genomics of the fungal order Sordariales.</title>
        <authorList>
            <consortium name="Lawrence Berkeley National Laboratory"/>
            <person name="Hensen N."/>
            <person name="Bonometti L."/>
            <person name="Westerberg I."/>
            <person name="Brannstrom I.O."/>
            <person name="Guillou S."/>
            <person name="Cros-Aarteil S."/>
            <person name="Calhoun S."/>
            <person name="Haridas S."/>
            <person name="Kuo A."/>
            <person name="Mondo S."/>
            <person name="Pangilinan J."/>
            <person name="Riley R."/>
            <person name="Labutti K."/>
            <person name="Andreopoulos B."/>
            <person name="Lipzen A."/>
            <person name="Chen C."/>
            <person name="Yanf M."/>
            <person name="Daum C."/>
            <person name="Ng V."/>
            <person name="Clum A."/>
            <person name="Steindorff A."/>
            <person name="Ohm R."/>
            <person name="Martin F."/>
            <person name="Silar P."/>
            <person name="Natvig D."/>
            <person name="Lalanne C."/>
            <person name="Gautier V."/>
            <person name="Ament-Velasquez S.L."/>
            <person name="Kruys A."/>
            <person name="Hutchinson M.I."/>
            <person name="Powell A.J."/>
            <person name="Barry K."/>
            <person name="Miller A.N."/>
            <person name="Grigoriev I.V."/>
            <person name="Debuchy R."/>
            <person name="Gladieux P."/>
            <person name="Thoren M.H."/>
            <person name="Johannesson H."/>
        </authorList>
    </citation>
    <scope>NUCLEOTIDE SEQUENCE</scope>
    <source>
        <strain evidence="1">SMH4607-1</strain>
    </source>
</reference>
<keyword evidence="2" id="KW-1185">Reference proteome</keyword>
<name>A0AA40DTC3_9PEZI</name>
<evidence type="ECO:0000313" key="2">
    <source>
        <dbReference type="Proteomes" id="UP001172102"/>
    </source>
</evidence>
<dbReference type="Proteomes" id="UP001172102">
    <property type="component" value="Unassembled WGS sequence"/>
</dbReference>
<dbReference type="EMBL" id="JAUKUA010000004">
    <property type="protein sequence ID" value="KAK0714770.1"/>
    <property type="molecule type" value="Genomic_DNA"/>
</dbReference>
<organism evidence="1 2">
    <name type="scientific">Lasiosphaeris hirsuta</name>
    <dbReference type="NCBI Taxonomy" id="260670"/>
    <lineage>
        <taxon>Eukaryota</taxon>
        <taxon>Fungi</taxon>
        <taxon>Dikarya</taxon>
        <taxon>Ascomycota</taxon>
        <taxon>Pezizomycotina</taxon>
        <taxon>Sordariomycetes</taxon>
        <taxon>Sordariomycetidae</taxon>
        <taxon>Sordariales</taxon>
        <taxon>Lasiosphaeriaceae</taxon>
        <taxon>Lasiosphaeris</taxon>
    </lineage>
</organism>
<accession>A0AA40DTC3</accession>